<reference evidence="1" key="1">
    <citation type="journal article" date="2022" name="Int. J. Mol. Sci.">
        <title>Draft Genome of Tanacetum Coccineum: Genomic Comparison of Closely Related Tanacetum-Family Plants.</title>
        <authorList>
            <person name="Yamashiro T."/>
            <person name="Shiraishi A."/>
            <person name="Nakayama K."/>
            <person name="Satake H."/>
        </authorList>
    </citation>
    <scope>NUCLEOTIDE SEQUENCE</scope>
</reference>
<proteinExistence type="predicted"/>
<sequence length="87" mass="9625">MKKYRLSFSTISAFYISKKESSRYASSPTLAKQTFKEALGDGIWVKLIESEPQSNSIGASDDPIQKGLNQPMDASVAAQMYAVVPRY</sequence>
<dbReference type="Proteomes" id="UP001151760">
    <property type="component" value="Unassembled WGS sequence"/>
</dbReference>
<protein>
    <submittedName>
        <fullName evidence="1">Uncharacterized protein</fullName>
    </submittedName>
</protein>
<reference evidence="1" key="2">
    <citation type="submission" date="2022-01" db="EMBL/GenBank/DDBJ databases">
        <authorList>
            <person name="Yamashiro T."/>
            <person name="Shiraishi A."/>
            <person name="Satake H."/>
            <person name="Nakayama K."/>
        </authorList>
    </citation>
    <scope>NUCLEOTIDE SEQUENCE</scope>
</reference>
<dbReference type="EMBL" id="BQNB010017064">
    <property type="protein sequence ID" value="GJT58949.1"/>
    <property type="molecule type" value="Genomic_DNA"/>
</dbReference>
<name>A0ABQ5F6Z9_9ASTR</name>
<evidence type="ECO:0000313" key="2">
    <source>
        <dbReference type="Proteomes" id="UP001151760"/>
    </source>
</evidence>
<accession>A0ABQ5F6Z9</accession>
<gene>
    <name evidence="1" type="ORF">Tco_1002482</name>
</gene>
<keyword evidence="2" id="KW-1185">Reference proteome</keyword>
<organism evidence="1 2">
    <name type="scientific">Tanacetum coccineum</name>
    <dbReference type="NCBI Taxonomy" id="301880"/>
    <lineage>
        <taxon>Eukaryota</taxon>
        <taxon>Viridiplantae</taxon>
        <taxon>Streptophyta</taxon>
        <taxon>Embryophyta</taxon>
        <taxon>Tracheophyta</taxon>
        <taxon>Spermatophyta</taxon>
        <taxon>Magnoliopsida</taxon>
        <taxon>eudicotyledons</taxon>
        <taxon>Gunneridae</taxon>
        <taxon>Pentapetalae</taxon>
        <taxon>asterids</taxon>
        <taxon>campanulids</taxon>
        <taxon>Asterales</taxon>
        <taxon>Asteraceae</taxon>
        <taxon>Asteroideae</taxon>
        <taxon>Anthemideae</taxon>
        <taxon>Anthemidinae</taxon>
        <taxon>Tanacetum</taxon>
    </lineage>
</organism>
<evidence type="ECO:0000313" key="1">
    <source>
        <dbReference type="EMBL" id="GJT58949.1"/>
    </source>
</evidence>
<comment type="caution">
    <text evidence="1">The sequence shown here is derived from an EMBL/GenBank/DDBJ whole genome shotgun (WGS) entry which is preliminary data.</text>
</comment>